<evidence type="ECO:0000313" key="2">
    <source>
        <dbReference type="Proteomes" id="UP000054266"/>
    </source>
</evidence>
<accession>A0A0D2F6L5</accession>
<keyword evidence="2" id="KW-1185">Reference proteome</keyword>
<dbReference type="EMBL" id="KN846961">
    <property type="protein sequence ID" value="KIW63568.1"/>
    <property type="molecule type" value="Genomic_DNA"/>
</dbReference>
<organism evidence="1 2">
    <name type="scientific">Phialophora macrospora</name>
    <dbReference type="NCBI Taxonomy" id="1851006"/>
    <lineage>
        <taxon>Eukaryota</taxon>
        <taxon>Fungi</taxon>
        <taxon>Dikarya</taxon>
        <taxon>Ascomycota</taxon>
        <taxon>Pezizomycotina</taxon>
        <taxon>Eurotiomycetes</taxon>
        <taxon>Chaetothyriomycetidae</taxon>
        <taxon>Chaetothyriales</taxon>
        <taxon>Herpotrichiellaceae</taxon>
        <taxon>Phialophora</taxon>
    </lineage>
</organism>
<gene>
    <name evidence="1" type="ORF">PV04_08558</name>
</gene>
<dbReference type="Proteomes" id="UP000054266">
    <property type="component" value="Unassembled WGS sequence"/>
</dbReference>
<reference evidence="1 2" key="1">
    <citation type="submission" date="2015-01" db="EMBL/GenBank/DDBJ databases">
        <title>The Genome Sequence of Capronia semiimmersa CBS27337.</title>
        <authorList>
            <consortium name="The Broad Institute Genomics Platform"/>
            <person name="Cuomo C."/>
            <person name="de Hoog S."/>
            <person name="Gorbushina A."/>
            <person name="Stielow B."/>
            <person name="Teixiera M."/>
            <person name="Abouelleil A."/>
            <person name="Chapman S.B."/>
            <person name="Priest M."/>
            <person name="Young S.K."/>
            <person name="Wortman J."/>
            <person name="Nusbaum C."/>
            <person name="Birren B."/>
        </authorList>
    </citation>
    <scope>NUCLEOTIDE SEQUENCE [LARGE SCALE GENOMIC DNA]</scope>
    <source>
        <strain evidence="1 2">CBS 27337</strain>
    </source>
</reference>
<protein>
    <submittedName>
        <fullName evidence="1">Uncharacterized protein</fullName>
    </submittedName>
</protein>
<sequence length="111" mass="12864">MELCSIIFNFLIGGDPGLDHDPRTFHPSALDESSSFQRLYFPTQNLYSKSHQHKLVVHFFSGISPVFRSCLFFNLEKGSTLLRKQRGFNHDAQERDTNRPFLFWSFIGHVG</sequence>
<name>A0A0D2F6L5_9EURO</name>
<proteinExistence type="predicted"/>
<dbReference type="AlphaFoldDB" id="A0A0D2F6L5"/>
<dbReference type="HOGENOM" id="CLU_2158072_0_0_1"/>
<evidence type="ECO:0000313" key="1">
    <source>
        <dbReference type="EMBL" id="KIW63568.1"/>
    </source>
</evidence>